<name>A0A2V1DD68_9PLEO</name>
<protein>
    <submittedName>
        <fullName evidence="2">Uncharacterized protein</fullName>
    </submittedName>
</protein>
<gene>
    <name evidence="2" type="ORF">DM02DRAFT_136673</name>
</gene>
<keyword evidence="1" id="KW-1133">Transmembrane helix</keyword>
<proteinExistence type="predicted"/>
<organism evidence="2 3">
    <name type="scientific">Periconia macrospinosa</name>
    <dbReference type="NCBI Taxonomy" id="97972"/>
    <lineage>
        <taxon>Eukaryota</taxon>
        <taxon>Fungi</taxon>
        <taxon>Dikarya</taxon>
        <taxon>Ascomycota</taxon>
        <taxon>Pezizomycotina</taxon>
        <taxon>Dothideomycetes</taxon>
        <taxon>Pleosporomycetidae</taxon>
        <taxon>Pleosporales</taxon>
        <taxon>Massarineae</taxon>
        <taxon>Periconiaceae</taxon>
        <taxon>Periconia</taxon>
    </lineage>
</organism>
<keyword evidence="1" id="KW-0472">Membrane</keyword>
<feature type="transmembrane region" description="Helical" evidence="1">
    <location>
        <begin position="16"/>
        <end position="35"/>
    </location>
</feature>
<evidence type="ECO:0000313" key="3">
    <source>
        <dbReference type="Proteomes" id="UP000244855"/>
    </source>
</evidence>
<accession>A0A2V1DD68</accession>
<keyword evidence="3" id="KW-1185">Reference proteome</keyword>
<keyword evidence="1" id="KW-0812">Transmembrane</keyword>
<dbReference type="EMBL" id="KZ805479">
    <property type="protein sequence ID" value="PVH95945.1"/>
    <property type="molecule type" value="Genomic_DNA"/>
</dbReference>
<sequence>MAHLVPRRGTGKPTPLSIGLACGIVGFFFIMAMIWRFGTMITGRSSTDDAADDFGARAATRYDRTAQMSNTRGIHMNTREAPTNLTEGQVSRRENMAITEHTHSNAREQHENIPGGYTRTENDGSVHMPPPAYTRANPNAHLSQKDMEAVLRVSEFHTGVLKI</sequence>
<dbReference type="AlphaFoldDB" id="A0A2V1DD68"/>
<evidence type="ECO:0000313" key="2">
    <source>
        <dbReference type="EMBL" id="PVH95945.1"/>
    </source>
</evidence>
<reference evidence="2 3" key="1">
    <citation type="journal article" date="2018" name="Sci. Rep.">
        <title>Comparative genomics provides insights into the lifestyle and reveals functional heterogeneity of dark septate endophytic fungi.</title>
        <authorList>
            <person name="Knapp D.G."/>
            <person name="Nemeth J.B."/>
            <person name="Barry K."/>
            <person name="Hainaut M."/>
            <person name="Henrissat B."/>
            <person name="Johnson J."/>
            <person name="Kuo A."/>
            <person name="Lim J.H.P."/>
            <person name="Lipzen A."/>
            <person name="Nolan M."/>
            <person name="Ohm R.A."/>
            <person name="Tamas L."/>
            <person name="Grigoriev I.V."/>
            <person name="Spatafora J.W."/>
            <person name="Nagy L.G."/>
            <person name="Kovacs G.M."/>
        </authorList>
    </citation>
    <scope>NUCLEOTIDE SEQUENCE [LARGE SCALE GENOMIC DNA]</scope>
    <source>
        <strain evidence="2 3">DSE2036</strain>
    </source>
</reference>
<dbReference type="Proteomes" id="UP000244855">
    <property type="component" value="Unassembled WGS sequence"/>
</dbReference>
<evidence type="ECO:0000256" key="1">
    <source>
        <dbReference type="SAM" id="Phobius"/>
    </source>
</evidence>